<name>A0A926N814_9BACI</name>
<keyword evidence="2" id="KW-1185">Reference proteome</keyword>
<comment type="caution">
    <text evidence="1">The sequence shown here is derived from an EMBL/GenBank/DDBJ whole genome shotgun (WGS) entry which is preliminary data.</text>
</comment>
<protein>
    <submittedName>
        <fullName evidence="1">Uncharacterized protein</fullName>
    </submittedName>
</protein>
<proteinExistence type="predicted"/>
<dbReference type="RefSeq" id="WP_191155416.1">
    <property type="nucleotide sequence ID" value="NZ_JACXAI010000002.1"/>
</dbReference>
<accession>A0A926N814</accession>
<sequence>MLEKLMNEFNKDQKIEFIRSVQGLYWTMTSTETLKQLTDGEIDDLFEFQYSNLPSELMNKTIENVKERTK</sequence>
<reference evidence="1" key="1">
    <citation type="submission" date="2020-09" db="EMBL/GenBank/DDBJ databases">
        <title>A novel bacterium of genus Bacillus, isolated from South China Sea.</title>
        <authorList>
            <person name="Huang H."/>
            <person name="Mo K."/>
            <person name="Hu Y."/>
        </authorList>
    </citation>
    <scope>NUCLEOTIDE SEQUENCE</scope>
    <source>
        <strain evidence="1">IB182487</strain>
    </source>
</reference>
<gene>
    <name evidence="1" type="ORF">IC621_02560</name>
</gene>
<evidence type="ECO:0000313" key="2">
    <source>
        <dbReference type="Proteomes" id="UP000626844"/>
    </source>
</evidence>
<dbReference type="AlphaFoldDB" id="A0A926N814"/>
<evidence type="ECO:0000313" key="1">
    <source>
        <dbReference type="EMBL" id="MBD1379102.1"/>
    </source>
</evidence>
<dbReference type="Proteomes" id="UP000626844">
    <property type="component" value="Unassembled WGS sequence"/>
</dbReference>
<organism evidence="1 2">
    <name type="scientific">Metabacillus arenae</name>
    <dbReference type="NCBI Taxonomy" id="2771434"/>
    <lineage>
        <taxon>Bacteria</taxon>
        <taxon>Bacillati</taxon>
        <taxon>Bacillota</taxon>
        <taxon>Bacilli</taxon>
        <taxon>Bacillales</taxon>
        <taxon>Bacillaceae</taxon>
        <taxon>Metabacillus</taxon>
    </lineage>
</organism>
<dbReference type="EMBL" id="JACXAI010000002">
    <property type="protein sequence ID" value="MBD1379102.1"/>
    <property type="molecule type" value="Genomic_DNA"/>
</dbReference>